<dbReference type="PROSITE" id="PS50885">
    <property type="entry name" value="HAMP"/>
    <property type="match status" value="1"/>
</dbReference>
<evidence type="ECO:0000256" key="11">
    <source>
        <dbReference type="SAM" id="MobiDB-lite"/>
    </source>
</evidence>
<evidence type="ECO:0000256" key="3">
    <source>
        <dbReference type="ARBA" id="ARBA00012438"/>
    </source>
</evidence>
<evidence type="ECO:0000259" key="13">
    <source>
        <dbReference type="PROSITE" id="PS50885"/>
    </source>
</evidence>
<dbReference type="Pfam" id="PF00512">
    <property type="entry name" value="HisKA"/>
    <property type="match status" value="1"/>
</dbReference>
<keyword evidence="10" id="KW-0472">Membrane</keyword>
<feature type="region of interest" description="Disordered" evidence="11">
    <location>
        <begin position="445"/>
        <end position="476"/>
    </location>
</feature>
<dbReference type="InterPro" id="IPR004358">
    <property type="entry name" value="Sig_transdc_His_kin-like_C"/>
</dbReference>
<dbReference type="PANTHER" id="PTHR45436:SF5">
    <property type="entry name" value="SENSOR HISTIDINE KINASE TRCS"/>
    <property type="match status" value="1"/>
</dbReference>
<dbReference type="InterPro" id="IPR036097">
    <property type="entry name" value="HisK_dim/P_sf"/>
</dbReference>
<dbReference type="SUPFAM" id="SSF47384">
    <property type="entry name" value="Homodimeric domain of signal transducing histidine kinase"/>
    <property type="match status" value="1"/>
</dbReference>
<organism evidence="14 15">
    <name type="scientific">Actinomadura mexicana</name>
    <dbReference type="NCBI Taxonomy" id="134959"/>
    <lineage>
        <taxon>Bacteria</taxon>
        <taxon>Bacillati</taxon>
        <taxon>Actinomycetota</taxon>
        <taxon>Actinomycetes</taxon>
        <taxon>Streptosporangiales</taxon>
        <taxon>Thermomonosporaceae</taxon>
        <taxon>Actinomadura</taxon>
    </lineage>
</organism>
<evidence type="ECO:0000313" key="15">
    <source>
        <dbReference type="Proteomes" id="UP000198420"/>
    </source>
</evidence>
<dbReference type="Gene3D" id="6.10.340.10">
    <property type="match status" value="1"/>
</dbReference>
<dbReference type="EMBL" id="FZNP01000027">
    <property type="protein sequence ID" value="SNS74819.1"/>
    <property type="molecule type" value="Genomic_DNA"/>
</dbReference>
<dbReference type="CDD" id="cd00082">
    <property type="entry name" value="HisKA"/>
    <property type="match status" value="1"/>
</dbReference>
<dbReference type="CDD" id="cd06225">
    <property type="entry name" value="HAMP"/>
    <property type="match status" value="1"/>
</dbReference>
<dbReference type="SMART" id="SM00304">
    <property type="entry name" value="HAMP"/>
    <property type="match status" value="1"/>
</dbReference>
<keyword evidence="9" id="KW-0902">Two-component regulatory system</keyword>
<dbReference type="OrthoDB" id="9786919at2"/>
<evidence type="ECO:0000256" key="4">
    <source>
        <dbReference type="ARBA" id="ARBA00022553"/>
    </source>
</evidence>
<feature type="region of interest" description="Disordered" evidence="11">
    <location>
        <begin position="52"/>
        <end position="85"/>
    </location>
</feature>
<dbReference type="Gene3D" id="1.10.287.130">
    <property type="match status" value="1"/>
</dbReference>
<dbReference type="EC" id="2.7.13.3" evidence="3"/>
<keyword evidence="7" id="KW-0418">Kinase</keyword>
<feature type="domain" description="HAMP" evidence="13">
    <location>
        <begin position="186"/>
        <end position="239"/>
    </location>
</feature>
<dbReference type="PRINTS" id="PR00344">
    <property type="entry name" value="BCTRLSENSOR"/>
</dbReference>
<feature type="domain" description="Histidine kinase" evidence="12">
    <location>
        <begin position="247"/>
        <end position="467"/>
    </location>
</feature>
<evidence type="ECO:0000256" key="1">
    <source>
        <dbReference type="ARBA" id="ARBA00000085"/>
    </source>
</evidence>
<dbReference type="FunFam" id="3.30.565.10:FF:000006">
    <property type="entry name" value="Sensor histidine kinase WalK"/>
    <property type="match status" value="1"/>
</dbReference>
<dbReference type="SUPFAM" id="SSF158472">
    <property type="entry name" value="HAMP domain-like"/>
    <property type="match status" value="1"/>
</dbReference>
<dbReference type="InterPro" id="IPR003661">
    <property type="entry name" value="HisK_dim/P_dom"/>
</dbReference>
<dbReference type="SMART" id="SM00388">
    <property type="entry name" value="HisKA"/>
    <property type="match status" value="1"/>
</dbReference>
<dbReference type="AlphaFoldDB" id="A0A239H066"/>
<dbReference type="InterPro" id="IPR003660">
    <property type="entry name" value="HAMP_dom"/>
</dbReference>
<evidence type="ECO:0000256" key="5">
    <source>
        <dbReference type="ARBA" id="ARBA00022679"/>
    </source>
</evidence>
<reference evidence="15" key="1">
    <citation type="submission" date="2017-06" db="EMBL/GenBank/DDBJ databases">
        <authorList>
            <person name="Varghese N."/>
            <person name="Submissions S."/>
        </authorList>
    </citation>
    <scope>NUCLEOTIDE SEQUENCE [LARGE SCALE GENOMIC DNA]</scope>
    <source>
        <strain evidence="15">DSM 44485</strain>
    </source>
</reference>
<dbReference type="InterPro" id="IPR005467">
    <property type="entry name" value="His_kinase_dom"/>
</dbReference>
<evidence type="ECO:0000313" key="14">
    <source>
        <dbReference type="EMBL" id="SNS74819.1"/>
    </source>
</evidence>
<dbReference type="Gene3D" id="3.30.565.10">
    <property type="entry name" value="Histidine kinase-like ATPase, C-terminal domain"/>
    <property type="match status" value="1"/>
</dbReference>
<dbReference type="Pfam" id="PF00672">
    <property type="entry name" value="HAMP"/>
    <property type="match status" value="1"/>
</dbReference>
<evidence type="ECO:0000256" key="7">
    <source>
        <dbReference type="ARBA" id="ARBA00022777"/>
    </source>
</evidence>
<comment type="subcellular location">
    <subcellularLocation>
        <location evidence="2">Cell membrane</location>
    </subcellularLocation>
</comment>
<dbReference type="RefSeq" id="WP_089316802.1">
    <property type="nucleotide sequence ID" value="NZ_FZNP01000027.1"/>
</dbReference>
<dbReference type="GO" id="GO:0000155">
    <property type="term" value="F:phosphorelay sensor kinase activity"/>
    <property type="evidence" value="ECO:0007669"/>
    <property type="project" value="InterPro"/>
</dbReference>
<keyword evidence="6" id="KW-0812">Transmembrane</keyword>
<comment type="catalytic activity">
    <reaction evidence="1">
        <text>ATP + protein L-histidine = ADP + protein N-phospho-L-histidine.</text>
        <dbReference type="EC" id="2.7.13.3"/>
    </reaction>
</comment>
<dbReference type="InterPro" id="IPR036890">
    <property type="entry name" value="HATPase_C_sf"/>
</dbReference>
<dbReference type="PROSITE" id="PS50109">
    <property type="entry name" value="HIS_KIN"/>
    <property type="match status" value="1"/>
</dbReference>
<feature type="compositionally biased region" description="Basic and acidic residues" evidence="11">
    <location>
        <begin position="66"/>
        <end position="80"/>
    </location>
</feature>
<evidence type="ECO:0000256" key="8">
    <source>
        <dbReference type="ARBA" id="ARBA00022989"/>
    </source>
</evidence>
<evidence type="ECO:0000259" key="12">
    <source>
        <dbReference type="PROSITE" id="PS50109"/>
    </source>
</evidence>
<dbReference type="PANTHER" id="PTHR45436">
    <property type="entry name" value="SENSOR HISTIDINE KINASE YKOH"/>
    <property type="match status" value="1"/>
</dbReference>
<gene>
    <name evidence="14" type="ORF">SAMN06265355_12744</name>
</gene>
<dbReference type="SMART" id="SM00387">
    <property type="entry name" value="HATPase_c"/>
    <property type="match status" value="1"/>
</dbReference>
<keyword evidence="5" id="KW-0808">Transferase</keyword>
<dbReference type="InterPro" id="IPR050428">
    <property type="entry name" value="TCS_sensor_his_kinase"/>
</dbReference>
<name>A0A239H066_9ACTN</name>
<keyword evidence="4" id="KW-0597">Phosphoprotein</keyword>
<protein>
    <recommendedName>
        <fullName evidence="3">histidine kinase</fullName>
        <ecNumber evidence="3">2.7.13.3</ecNumber>
    </recommendedName>
</protein>
<keyword evidence="15" id="KW-1185">Reference proteome</keyword>
<keyword evidence="8" id="KW-1133">Transmembrane helix</keyword>
<dbReference type="SUPFAM" id="SSF55874">
    <property type="entry name" value="ATPase domain of HSP90 chaperone/DNA topoisomerase II/histidine kinase"/>
    <property type="match status" value="1"/>
</dbReference>
<proteinExistence type="predicted"/>
<accession>A0A239H066</accession>
<evidence type="ECO:0000256" key="10">
    <source>
        <dbReference type="ARBA" id="ARBA00023136"/>
    </source>
</evidence>
<dbReference type="InterPro" id="IPR003594">
    <property type="entry name" value="HATPase_dom"/>
</dbReference>
<dbReference type="CDD" id="cd00075">
    <property type="entry name" value="HATPase"/>
    <property type="match status" value="1"/>
</dbReference>
<sequence>MPLRWRLALLFTLGAAILIGGVGLLFRQQLTAGMQSAVDDTLQARADAQVARLATTSPSPSPPASREQEGPGQGEHRDTGSDDVTQVLSPQGRVLENGGDGQGPLVSGARLQNAAREPEQFTAVIEGQQYRMLGVPARNGNRTFVVVVGASTQIVEAAAARTSEIFLMAGPPAAALVGLGAYVLAGAALRPVERLRRRLADISEHDIDARLRVPGTRDEIATLATTMNAVLDRLARALARERGFVADAGHELRTPLTTLKAELELAQQPGRSRQALASAVDAAAADTDRLIRLAEDLLLLARADEGHAFLRPRLMAPHDVLAAAVRSASARAAAQDITLRLRGEEDMRMTADPDRLRQAVDNLLDNALRYSPPGGVIDVGLRRRGRHGRAVAVIEVRDQGPGFPPEFLPVAFERFRRADTARSRADGGTGLGLAIVRSIAHAHGGRAMADNPPEGGARVRLELPMPPAHDRRSHGD</sequence>
<dbReference type="GO" id="GO:0005886">
    <property type="term" value="C:plasma membrane"/>
    <property type="evidence" value="ECO:0007669"/>
    <property type="project" value="UniProtKB-SubCell"/>
</dbReference>
<evidence type="ECO:0000256" key="2">
    <source>
        <dbReference type="ARBA" id="ARBA00004236"/>
    </source>
</evidence>
<dbReference type="Proteomes" id="UP000198420">
    <property type="component" value="Unassembled WGS sequence"/>
</dbReference>
<evidence type="ECO:0000256" key="6">
    <source>
        <dbReference type="ARBA" id="ARBA00022692"/>
    </source>
</evidence>
<dbReference type="Pfam" id="PF02518">
    <property type="entry name" value="HATPase_c"/>
    <property type="match status" value="1"/>
</dbReference>
<evidence type="ECO:0000256" key="9">
    <source>
        <dbReference type="ARBA" id="ARBA00023012"/>
    </source>
</evidence>